<reference evidence="2 3" key="1">
    <citation type="journal article" date="2021" name="bioRxiv">
        <title>Chromosome-scale and haplotype-resolved genome assembly of a tetraploid potato cultivar.</title>
        <authorList>
            <person name="Sun H."/>
            <person name="Jiao W.-B."/>
            <person name="Krause K."/>
            <person name="Campoy J.A."/>
            <person name="Goel M."/>
            <person name="Folz-Donahue K."/>
            <person name="Kukat C."/>
            <person name="Huettel B."/>
            <person name="Schneeberger K."/>
        </authorList>
    </citation>
    <scope>NUCLEOTIDE SEQUENCE [LARGE SCALE GENOMIC DNA]</scope>
    <source>
        <strain evidence="2">SolTubOtavaFocal</strain>
        <tissue evidence="2">Leaves</tissue>
    </source>
</reference>
<dbReference type="Proteomes" id="UP000826656">
    <property type="component" value="Unassembled WGS sequence"/>
</dbReference>
<dbReference type="PROSITE" id="PS51257">
    <property type="entry name" value="PROKAR_LIPOPROTEIN"/>
    <property type="match status" value="1"/>
</dbReference>
<keyword evidence="1" id="KW-0732">Signal</keyword>
<evidence type="ECO:0000256" key="1">
    <source>
        <dbReference type="SAM" id="SignalP"/>
    </source>
</evidence>
<comment type="caution">
    <text evidence="2">The sequence shown here is derived from an EMBL/GenBank/DDBJ whole genome shotgun (WGS) entry which is preliminary data.</text>
</comment>
<keyword evidence="3" id="KW-1185">Reference proteome</keyword>
<dbReference type="EMBL" id="JAIVGD010000013">
    <property type="protein sequence ID" value="KAH0761964.1"/>
    <property type="molecule type" value="Genomic_DNA"/>
</dbReference>
<evidence type="ECO:0000313" key="3">
    <source>
        <dbReference type="Proteomes" id="UP000826656"/>
    </source>
</evidence>
<sequence length="71" mass="7572">MKSVVLLISLLVAFSSSCTATTTPNQVLKVVRDTDGNILISDNSIGKIGTKCHDPKMDVMALVLTHQDKSA</sequence>
<feature type="chain" id="PRO_5046614948" evidence="1">
    <location>
        <begin position="21"/>
        <end position="71"/>
    </location>
</feature>
<evidence type="ECO:0000313" key="2">
    <source>
        <dbReference type="EMBL" id="KAH0761964.1"/>
    </source>
</evidence>
<proteinExistence type="predicted"/>
<gene>
    <name evidence="2" type="ORF">KY290_018037</name>
</gene>
<protein>
    <submittedName>
        <fullName evidence="2">Uncharacterized protein</fullName>
    </submittedName>
</protein>
<organism evidence="2 3">
    <name type="scientific">Solanum tuberosum</name>
    <name type="common">Potato</name>
    <dbReference type="NCBI Taxonomy" id="4113"/>
    <lineage>
        <taxon>Eukaryota</taxon>
        <taxon>Viridiplantae</taxon>
        <taxon>Streptophyta</taxon>
        <taxon>Embryophyta</taxon>
        <taxon>Tracheophyta</taxon>
        <taxon>Spermatophyta</taxon>
        <taxon>Magnoliopsida</taxon>
        <taxon>eudicotyledons</taxon>
        <taxon>Gunneridae</taxon>
        <taxon>Pentapetalae</taxon>
        <taxon>asterids</taxon>
        <taxon>lamiids</taxon>
        <taxon>Solanales</taxon>
        <taxon>Solanaceae</taxon>
        <taxon>Solanoideae</taxon>
        <taxon>Solaneae</taxon>
        <taxon>Solanum</taxon>
    </lineage>
</organism>
<name>A0ABQ7VEG1_SOLTU</name>
<accession>A0ABQ7VEG1</accession>
<feature type="signal peptide" evidence="1">
    <location>
        <begin position="1"/>
        <end position="20"/>
    </location>
</feature>